<dbReference type="Pfam" id="PF00903">
    <property type="entry name" value="Glyoxalase"/>
    <property type="match status" value="1"/>
</dbReference>
<sequence>MLSGLRTIVYPAPDLDSSKAWFSAILGADPSFDQPFYVGFDVGGFELGLDPNASLEDGPVTYWGVEDADAALAELLSSGAPPHTPVRDVGEGIRLASVREPGGAILGIIENPHFKLS</sequence>
<dbReference type="AlphaFoldDB" id="A0A6J6A0V6"/>
<accession>A0A6J6A0V6</accession>
<gene>
    <name evidence="2" type="ORF">UFOPK3522_01580</name>
</gene>
<feature type="domain" description="VOC" evidence="1">
    <location>
        <begin position="4"/>
        <end position="111"/>
    </location>
</feature>
<dbReference type="InterPro" id="IPR029068">
    <property type="entry name" value="Glyas_Bleomycin-R_OHBP_Dase"/>
</dbReference>
<dbReference type="InterPro" id="IPR004360">
    <property type="entry name" value="Glyas_Fos-R_dOase_dom"/>
</dbReference>
<dbReference type="SUPFAM" id="SSF54593">
    <property type="entry name" value="Glyoxalase/Bleomycin resistance protein/Dihydroxybiphenyl dioxygenase"/>
    <property type="match status" value="1"/>
</dbReference>
<protein>
    <submittedName>
        <fullName evidence="2">Unannotated protein</fullName>
    </submittedName>
</protein>
<dbReference type="InterPro" id="IPR037523">
    <property type="entry name" value="VOC_core"/>
</dbReference>
<name>A0A6J6A0V6_9ZZZZ</name>
<dbReference type="EMBL" id="CAESAO010000192">
    <property type="protein sequence ID" value="CAB4347129.1"/>
    <property type="molecule type" value="Genomic_DNA"/>
</dbReference>
<organism evidence="2">
    <name type="scientific">freshwater metagenome</name>
    <dbReference type="NCBI Taxonomy" id="449393"/>
    <lineage>
        <taxon>unclassified sequences</taxon>
        <taxon>metagenomes</taxon>
        <taxon>ecological metagenomes</taxon>
    </lineage>
</organism>
<reference evidence="2" key="1">
    <citation type="submission" date="2020-05" db="EMBL/GenBank/DDBJ databases">
        <authorList>
            <person name="Chiriac C."/>
            <person name="Salcher M."/>
            <person name="Ghai R."/>
            <person name="Kavagutti S V."/>
        </authorList>
    </citation>
    <scope>NUCLEOTIDE SEQUENCE</scope>
</reference>
<proteinExistence type="predicted"/>
<dbReference type="Gene3D" id="3.10.180.10">
    <property type="entry name" value="2,3-Dihydroxybiphenyl 1,2-Dioxygenase, domain 1"/>
    <property type="match status" value="1"/>
</dbReference>
<evidence type="ECO:0000313" key="2">
    <source>
        <dbReference type="EMBL" id="CAB4347129.1"/>
    </source>
</evidence>
<dbReference type="PROSITE" id="PS51819">
    <property type="entry name" value="VOC"/>
    <property type="match status" value="1"/>
</dbReference>
<evidence type="ECO:0000259" key="1">
    <source>
        <dbReference type="PROSITE" id="PS51819"/>
    </source>
</evidence>